<dbReference type="EMBL" id="JACCFY010000001">
    <property type="protein sequence ID" value="NYJ78312.1"/>
    <property type="molecule type" value="Genomic_DNA"/>
</dbReference>
<accession>A0A7Z0GLX0</accession>
<keyword evidence="2" id="KW-0812">Transmembrane</keyword>
<keyword evidence="2" id="KW-1133">Transmembrane helix</keyword>
<proteinExistence type="predicted"/>
<sequence>MTITMTLATGVQSVDQLTAGLEAGGPGALWGILAVLALIDSTTFGTLLIPVWLLMAPGRLRGGRVLAYLGTVAAGYAAIGLVLLASLTFFGEGLVDWFAEVRDTRAFLLGQALLGAGLLAYSFHLDPMTKAGKERKARREAQRGSTGRVTRWRARVLGTETAGPGDRGSGDRVEASVQTRAADGGPGASSAGAVPGARTAARPAGVAALMGLALLAVLLEIGTVLPYLAGIGLVAAAGPEWPASTAMIGFYCLVMILPALVLLAGRVLARRAVQRPLERLDAWLSRHAAGMVSWVVGIAGVLLLLNALNAL</sequence>
<reference evidence="3 4" key="1">
    <citation type="submission" date="2020-07" db="EMBL/GenBank/DDBJ databases">
        <title>Sequencing the genomes of 1000 actinobacteria strains.</title>
        <authorList>
            <person name="Klenk H.-P."/>
        </authorList>
    </citation>
    <scope>NUCLEOTIDE SEQUENCE [LARGE SCALE GENOMIC DNA]</scope>
    <source>
        <strain evidence="3 4">DSM 15475</strain>
    </source>
</reference>
<feature type="transmembrane region" description="Helical" evidence="2">
    <location>
        <begin position="288"/>
        <end position="308"/>
    </location>
</feature>
<evidence type="ECO:0000313" key="4">
    <source>
        <dbReference type="Proteomes" id="UP000535437"/>
    </source>
</evidence>
<dbReference type="Pfam" id="PF11139">
    <property type="entry name" value="SfLAP"/>
    <property type="match status" value="1"/>
</dbReference>
<evidence type="ECO:0000256" key="2">
    <source>
        <dbReference type="SAM" id="Phobius"/>
    </source>
</evidence>
<feature type="region of interest" description="Disordered" evidence="1">
    <location>
        <begin position="159"/>
        <end position="195"/>
    </location>
</feature>
<dbReference type="Proteomes" id="UP000535437">
    <property type="component" value="Unassembled WGS sequence"/>
</dbReference>
<evidence type="ECO:0008006" key="5">
    <source>
        <dbReference type="Google" id="ProtNLM"/>
    </source>
</evidence>
<organism evidence="3 4">
    <name type="scientific">Nesterenkonia xinjiangensis</name>
    <dbReference type="NCBI Taxonomy" id="225327"/>
    <lineage>
        <taxon>Bacteria</taxon>
        <taxon>Bacillati</taxon>
        <taxon>Actinomycetota</taxon>
        <taxon>Actinomycetes</taxon>
        <taxon>Micrococcales</taxon>
        <taxon>Micrococcaceae</taxon>
        <taxon>Nesterenkonia</taxon>
    </lineage>
</organism>
<comment type="caution">
    <text evidence="3">The sequence shown here is derived from an EMBL/GenBank/DDBJ whole genome shotgun (WGS) entry which is preliminary data.</text>
</comment>
<gene>
    <name evidence="3" type="ORF">HNR09_001723</name>
</gene>
<keyword evidence="4" id="KW-1185">Reference proteome</keyword>
<dbReference type="InterPro" id="IPR021315">
    <property type="entry name" value="Gap/Sap"/>
</dbReference>
<dbReference type="RefSeq" id="WP_246348768.1">
    <property type="nucleotide sequence ID" value="NZ_BAAALL010000011.1"/>
</dbReference>
<feature type="transmembrane region" description="Helical" evidence="2">
    <location>
        <begin position="28"/>
        <end position="53"/>
    </location>
</feature>
<feature type="transmembrane region" description="Helical" evidence="2">
    <location>
        <begin position="106"/>
        <end position="125"/>
    </location>
</feature>
<dbReference type="AlphaFoldDB" id="A0A7Z0GLX0"/>
<protein>
    <recommendedName>
        <fullName evidence="5">Sap-like sulfolipid-1-addressing protein</fullName>
    </recommendedName>
</protein>
<evidence type="ECO:0000256" key="1">
    <source>
        <dbReference type="SAM" id="MobiDB-lite"/>
    </source>
</evidence>
<evidence type="ECO:0000313" key="3">
    <source>
        <dbReference type="EMBL" id="NYJ78312.1"/>
    </source>
</evidence>
<keyword evidence="2" id="KW-0472">Membrane</keyword>
<feature type="transmembrane region" description="Helical" evidence="2">
    <location>
        <begin position="248"/>
        <end position="268"/>
    </location>
</feature>
<feature type="transmembrane region" description="Helical" evidence="2">
    <location>
        <begin position="65"/>
        <end position="86"/>
    </location>
</feature>
<name>A0A7Z0GLX0_9MICC</name>
<feature type="transmembrane region" description="Helical" evidence="2">
    <location>
        <begin position="206"/>
        <end position="228"/>
    </location>
</feature>